<accession>A0A563D8E7</accession>
<protein>
    <submittedName>
        <fullName evidence="1">Uncharacterized protein</fullName>
    </submittedName>
</protein>
<dbReference type="RefSeq" id="WP_146262783.1">
    <property type="nucleotide sequence ID" value="NZ_SELG01000041.1"/>
</dbReference>
<organism evidence="1 2">
    <name type="scientific">Apibacter muscae</name>
    <dbReference type="NCBI Taxonomy" id="2509004"/>
    <lineage>
        <taxon>Bacteria</taxon>
        <taxon>Pseudomonadati</taxon>
        <taxon>Bacteroidota</taxon>
        <taxon>Flavobacteriia</taxon>
        <taxon>Flavobacteriales</taxon>
        <taxon>Weeksellaceae</taxon>
        <taxon>Apibacter</taxon>
    </lineage>
</organism>
<keyword evidence="2" id="KW-1185">Reference proteome</keyword>
<gene>
    <name evidence="1" type="ORF">ETU09_10290</name>
</gene>
<proteinExistence type="predicted"/>
<evidence type="ECO:0000313" key="1">
    <source>
        <dbReference type="EMBL" id="TWP26084.1"/>
    </source>
</evidence>
<dbReference type="EMBL" id="SELH01000026">
    <property type="protein sequence ID" value="TWP26084.1"/>
    <property type="molecule type" value="Genomic_DNA"/>
</dbReference>
<dbReference type="AlphaFoldDB" id="A0A563D8E7"/>
<reference evidence="1 2" key="1">
    <citation type="submission" date="2019-02" db="EMBL/GenBank/DDBJ databases">
        <title>Apibacter muscae sp. nov.: a novel member of the house fly microbiota.</title>
        <authorList>
            <person name="Park R."/>
        </authorList>
    </citation>
    <scope>NUCLEOTIDE SEQUENCE [LARGE SCALE GENOMIC DNA]</scope>
    <source>
        <strain evidence="1 2">AL1</strain>
    </source>
</reference>
<sequence>MKRILFLFACFSFIIAQSQKITSISTDFKLDSLLFPDMVTPAKIYTQLDNGNINNLSVITNPSLICSLFKVDCKNVKKIYLENYQDRNSGSESGVLVAEYKDIKSLDTALNKLLANKQKGYLTKENYLIQVWSNDPKQGEEEIIKMENFYQNKIMAKLYVAEEIYPTEVLPGE</sequence>
<comment type="caution">
    <text evidence="1">The sequence shown here is derived from an EMBL/GenBank/DDBJ whole genome shotgun (WGS) entry which is preliminary data.</text>
</comment>
<evidence type="ECO:0000313" key="2">
    <source>
        <dbReference type="Proteomes" id="UP000319499"/>
    </source>
</evidence>
<name>A0A563D8E7_9FLAO</name>
<dbReference type="Proteomes" id="UP000319499">
    <property type="component" value="Unassembled WGS sequence"/>
</dbReference>